<name>A0AAC9XLV4_9GAMM</name>
<protein>
    <submittedName>
        <fullName evidence="1">Uncharacterized protein</fullName>
    </submittedName>
</protein>
<dbReference type="KEGG" id="smav:CFF01_01230"/>
<dbReference type="RefSeq" id="WP_088903577.1">
    <property type="nucleotide sequence ID" value="NZ_CP022272.1"/>
</dbReference>
<gene>
    <name evidence="1" type="ORF">CFF01_01230</name>
</gene>
<dbReference type="Pfam" id="PF15586">
    <property type="entry name" value="Imm8"/>
    <property type="match status" value="1"/>
</dbReference>
<dbReference type="Proteomes" id="UP000198233">
    <property type="component" value="Chromosome"/>
</dbReference>
<dbReference type="EMBL" id="CP022272">
    <property type="protein sequence ID" value="ASJ95317.1"/>
    <property type="molecule type" value="Genomic_DNA"/>
</dbReference>
<reference evidence="1 2" key="1">
    <citation type="submission" date="2017-06" db="EMBL/GenBank/DDBJ databases">
        <title>Complete genome sequence of Shewanella marisflavi EP1 associated with anaerobic 2,4-dinitrotoluene reduction and salt tolerance.</title>
        <authorList>
            <person name="Huang J."/>
        </authorList>
    </citation>
    <scope>NUCLEOTIDE SEQUENCE [LARGE SCALE GENOMIC DNA]</scope>
    <source>
        <strain evidence="1 2">EP1</strain>
    </source>
</reference>
<sequence>MNNFVPVIRSFDCSDFDPIDKWIFEDPAEVDFWLNISVGAEGMKGTNDFQVHVITQKSLSQSTDKGHLLVLPYYSWDETLKELNKVLSNCADVSWEGMFRQISKHYCWEYEWTHR</sequence>
<dbReference type="AlphaFoldDB" id="A0AAC9XLV4"/>
<evidence type="ECO:0000313" key="1">
    <source>
        <dbReference type="EMBL" id="ASJ95317.1"/>
    </source>
</evidence>
<accession>A0AAC9XLV4</accession>
<organism evidence="1 2">
    <name type="scientific">Shewanella marisflavi</name>
    <dbReference type="NCBI Taxonomy" id="260364"/>
    <lineage>
        <taxon>Bacteria</taxon>
        <taxon>Pseudomonadati</taxon>
        <taxon>Pseudomonadota</taxon>
        <taxon>Gammaproteobacteria</taxon>
        <taxon>Alteromonadales</taxon>
        <taxon>Shewanellaceae</taxon>
        <taxon>Shewanella</taxon>
    </lineage>
</organism>
<evidence type="ECO:0000313" key="2">
    <source>
        <dbReference type="Proteomes" id="UP000198233"/>
    </source>
</evidence>
<proteinExistence type="predicted"/>
<dbReference type="InterPro" id="IPR028964">
    <property type="entry name" value="Imm8"/>
</dbReference>